<protein>
    <recommendedName>
        <fullName evidence="4">ABC transporter permease</fullName>
    </recommendedName>
</protein>
<sequence length="51" mass="5480">MESPKSISSARRAIGFWSLGFMVVLLLVFLISAPFFALSGSYGVALFIAIP</sequence>
<name>K8YEA6_9LEPT</name>
<accession>K8YEA6</accession>
<dbReference type="RefSeq" id="WP_004459075.1">
    <property type="nucleotide sequence ID" value="NZ_CP006694.1"/>
</dbReference>
<dbReference type="STRING" id="758847.LSS_05478"/>
<reference evidence="2 3" key="2">
    <citation type="journal article" date="2014" name="Emerg. Microbes Infect.">
        <title>Potential impact on kidney infection: a whole-genome analysis of Leptospira santarosai serovar Shermani.</title>
        <authorList>
            <person name="Chou L.F."/>
            <person name="Chen T.W."/>
            <person name="Ko Y.C."/>
            <person name="Pan M.J."/>
            <person name="Tian Y.C."/>
            <person name="Chiu C.H."/>
            <person name="Tang P."/>
            <person name="Hung C.C."/>
            <person name="Yang C.W."/>
        </authorList>
    </citation>
    <scope>NUCLEOTIDE SEQUENCE</scope>
    <source>
        <strain evidence="2 3">LT 821</strain>
    </source>
</reference>
<feature type="transmembrane region" description="Helical" evidence="1">
    <location>
        <begin position="21"/>
        <end position="50"/>
    </location>
</feature>
<evidence type="ECO:0000256" key="1">
    <source>
        <dbReference type="SAM" id="Phobius"/>
    </source>
</evidence>
<dbReference type="PATRIC" id="fig|758847.3.peg.1150"/>
<organism evidence="2 3">
    <name type="scientific">Leptospira santarosai serovar Shermani str. LT 821</name>
    <dbReference type="NCBI Taxonomy" id="758847"/>
    <lineage>
        <taxon>Bacteria</taxon>
        <taxon>Pseudomonadati</taxon>
        <taxon>Spirochaetota</taxon>
        <taxon>Spirochaetia</taxon>
        <taxon>Leptospirales</taxon>
        <taxon>Leptospiraceae</taxon>
        <taxon>Leptospira</taxon>
    </lineage>
</organism>
<dbReference type="AlphaFoldDB" id="K8YEA6"/>
<keyword evidence="1" id="KW-0812">Transmembrane</keyword>
<proteinExistence type="predicted"/>
<evidence type="ECO:0008006" key="4">
    <source>
        <dbReference type="Google" id="ProtNLM"/>
    </source>
</evidence>
<dbReference type="KEGG" id="lst:LSS_05478"/>
<dbReference type="GeneID" id="69784621"/>
<dbReference type="EMBL" id="CP006694">
    <property type="protein sequence ID" value="EKT87790.1"/>
    <property type="molecule type" value="Genomic_DNA"/>
</dbReference>
<keyword evidence="1" id="KW-0472">Membrane</keyword>
<gene>
    <name evidence="2" type="ORF">LSS_05478</name>
</gene>
<evidence type="ECO:0000313" key="2">
    <source>
        <dbReference type="EMBL" id="EKT87790.1"/>
    </source>
</evidence>
<evidence type="ECO:0000313" key="3">
    <source>
        <dbReference type="Proteomes" id="UP000035800"/>
    </source>
</evidence>
<reference evidence="2 3" key="1">
    <citation type="journal article" date="2012" name="Gene">
        <title>Sequence of Leptospira santarosai serovar Shermani genome and prediction of virulence-associated genes.</title>
        <authorList>
            <person name="Chou L.F."/>
            <person name="Chen Y.T."/>
            <person name="Lu C.W."/>
            <person name="Ko Y.C."/>
            <person name="Tang C.Y."/>
            <person name="Pan M.J."/>
            <person name="Tian Y.C."/>
            <person name="Chiu C.H."/>
            <person name="Hung C.C."/>
            <person name="Yang C.W."/>
        </authorList>
    </citation>
    <scope>NUCLEOTIDE SEQUENCE [LARGE SCALE GENOMIC DNA]</scope>
    <source>
        <strain evidence="2">LT 821</strain>
    </source>
</reference>
<dbReference type="Proteomes" id="UP000035800">
    <property type="component" value="Chromosome I"/>
</dbReference>
<keyword evidence="1" id="KW-1133">Transmembrane helix</keyword>